<dbReference type="Gene3D" id="2.30.29.30">
    <property type="entry name" value="Pleckstrin-homology domain (PH domain)/Phosphotyrosine-binding domain (PTB)"/>
    <property type="match status" value="1"/>
</dbReference>
<feature type="region of interest" description="Disordered" evidence="2">
    <location>
        <begin position="279"/>
        <end position="318"/>
    </location>
</feature>
<feature type="domain" description="PH" evidence="3">
    <location>
        <begin position="973"/>
        <end position="1102"/>
    </location>
</feature>
<dbReference type="EMBL" id="JAKMXF010000030">
    <property type="protein sequence ID" value="KAI6660665.1"/>
    <property type="molecule type" value="Genomic_DNA"/>
</dbReference>
<feature type="region of interest" description="Disordered" evidence="2">
    <location>
        <begin position="371"/>
        <end position="392"/>
    </location>
</feature>
<dbReference type="SUPFAM" id="SSF48350">
    <property type="entry name" value="GTPase activation domain, GAP"/>
    <property type="match status" value="1"/>
</dbReference>
<protein>
    <submittedName>
        <fullName evidence="5">Uncharacterized protein</fullName>
    </submittedName>
</protein>
<evidence type="ECO:0000313" key="6">
    <source>
        <dbReference type="Proteomes" id="UP001165289"/>
    </source>
</evidence>
<dbReference type="PROSITE" id="PS50003">
    <property type="entry name" value="PH_DOMAIN"/>
    <property type="match status" value="1"/>
</dbReference>
<dbReference type="PANTHER" id="PTHR23176">
    <property type="entry name" value="RHO/RAC/CDC GTPASE-ACTIVATING PROTEIN"/>
    <property type="match status" value="1"/>
</dbReference>
<keyword evidence="6" id="KW-1185">Reference proteome</keyword>
<dbReference type="PROSITE" id="PS50238">
    <property type="entry name" value="RHOGAP"/>
    <property type="match status" value="1"/>
</dbReference>
<sequence length="1510" mass="169965">MCEKFPSQNLEITIVYQRMDAPRPEIQLLSIQVREVQDHQLAYSRFKSSVCRLFQLPKSTPFMIKDTVSGAKMTRDRFSEYLKSKSFPLVWRMITALPGEEGVNKITLSQMDSCATGTTDSSTNTLDLSPQQTPKTIIDTNQLHSIARTLSLGWNEHTNTYGLETKTIQIPNSGKQLIFISKRAQNLSVSPPPAGQSSLSVGDLILKIEGRSVTDMSREEIGIHLNYPLANLRSISLGIVPWTETPQDIKDIISEAIGYELEPTSNQGLTPNQVDVTERLPTTNSEPNFWTIPVSSIDDPISPEPIKTPNTSPRKRKARYPFSTGSAVELVSQNRSPNKKMGILTGTKGRTRALSSCTRSDSFNYIPSDPLSSCPVSEPTVPPPEQPINTSDIGLLASSTENIPKLLSDTNNKQELSNTSSDGQNLFKDDFLLEPNQISADTNVELTLVPSRELLVDSNPEETTIAHQLIRQELSADINPELSDEPELPEVPDNSKPELNEILDDTVPEVTMTHSEVFPQLTLVPFDMNPELISADTKLELSENSADINPEVTLVPFDMNPELISAYTKTELSKNSADINPEVTLVSYLQNSDLDHSPVSNLDPFPSPPQPPIRIKLSPLGPKFSRSASDSKTNRLMLRQFGSGSSSSDMDTEDTTGMHYVTDPPNVEEKYNILNHPFEPFDDTFQPPKTTSHLKVSQKQHSSRMTSLEKFDSFRRFLTNSKSENYDLSANMPIVSDLNTTIVSNSCTEFINPSFQGSVHGVYRSFDMTEKSHPRKPSSKRRVSHLEAFEMDTFKDVQSTNDIAYYSTDESDYENDDSHFHTSRHMTAVPIGLITPVRPRKLAVNRDPDPRPLSGTGIPRSNSEASNLSGGFYEDEANGVTIRARLMRKQKAMLSSPHVTADSMDYFNTPASPPQLPNGNRRNFISETVKVNKSSLYSGKPSEFVHPAYRPYQSIGNMEITERMCDKLREKFQPITNGPLSRKHEFDGRNRRKAQDRSWKNLYVQLHESDLIFYKSEAAYNNDKPNLKSLTRDRGDHHFQYDHIVSLHHAKLYIPNDYMAVKRNTTSYVFRIQTENTSTYLIRALSLPLMFGWILSFIEARVLPPTDHPHSIGLFQDLDKRQKNTIEGANRYIQRIQQKMRSKLFTRRDSEISLEPIFGPSILKCAHARENEKIPLFVEMCVKEIEERGMESDGIYRVSGTARNIKSLRDDMSRGVDIDPDDERWADENNIAGLFKLFFKELTEPLVSADLYNSLIGTISKTLDSQGQLIREVQRLIQSMPDTNLNTLDYVVAHLCRVAQCSTKNRMSVRNLAIVFGPTLITRRDLTSIELISQTNAQVCIMELLILHYDHVFNCKPIKDQLFDSKRCPSSLSTHSIVRQSRNSTSGFPGDKIRRVSSTDPPLPSTTPPPPYPDPHEPLDSKLSRSWSEEVLTRVNIIGESFGSELFRGSPTEAINTSSTLPRGRSGHSPIEQTIPHPLSNTHWHIPLDHIPPSIVRIDRSNSKKNSTFF</sequence>
<name>A0AAV7KIC9_9METZ</name>
<dbReference type="SMART" id="SM00324">
    <property type="entry name" value="RhoGAP"/>
    <property type="match status" value="1"/>
</dbReference>
<evidence type="ECO:0000256" key="1">
    <source>
        <dbReference type="ARBA" id="ARBA00022468"/>
    </source>
</evidence>
<dbReference type="Pfam" id="PF00620">
    <property type="entry name" value="RhoGAP"/>
    <property type="match status" value="1"/>
</dbReference>
<accession>A0AAV7KIC9</accession>
<gene>
    <name evidence="5" type="ORF">LOD99_10345</name>
</gene>
<reference evidence="5 6" key="1">
    <citation type="journal article" date="2023" name="BMC Biol.">
        <title>The compact genome of the sponge Oopsacas minuta (Hexactinellida) is lacking key metazoan core genes.</title>
        <authorList>
            <person name="Santini S."/>
            <person name="Schenkelaars Q."/>
            <person name="Jourda C."/>
            <person name="Duchesne M."/>
            <person name="Belahbib H."/>
            <person name="Rocher C."/>
            <person name="Selva M."/>
            <person name="Riesgo A."/>
            <person name="Vervoort M."/>
            <person name="Leys S.P."/>
            <person name="Kodjabachian L."/>
            <person name="Le Bivic A."/>
            <person name="Borchiellini C."/>
            <person name="Claverie J.M."/>
            <person name="Renard E."/>
        </authorList>
    </citation>
    <scope>NUCLEOTIDE SEQUENCE [LARGE SCALE GENOMIC DNA]</scope>
    <source>
        <strain evidence="5">SPO-2</strain>
    </source>
</reference>
<evidence type="ECO:0000256" key="2">
    <source>
        <dbReference type="SAM" id="MobiDB-lite"/>
    </source>
</evidence>
<dbReference type="GO" id="GO:0005096">
    <property type="term" value="F:GTPase activator activity"/>
    <property type="evidence" value="ECO:0007669"/>
    <property type="project" value="UniProtKB-KW"/>
</dbReference>
<keyword evidence="1" id="KW-0343">GTPase activation</keyword>
<dbReference type="SMART" id="SM00233">
    <property type="entry name" value="PH"/>
    <property type="match status" value="1"/>
</dbReference>
<dbReference type="Proteomes" id="UP001165289">
    <property type="component" value="Unassembled WGS sequence"/>
</dbReference>
<dbReference type="GO" id="GO:0005737">
    <property type="term" value="C:cytoplasm"/>
    <property type="evidence" value="ECO:0007669"/>
    <property type="project" value="TreeGrafter"/>
</dbReference>
<proteinExistence type="predicted"/>
<dbReference type="InterPro" id="IPR050729">
    <property type="entry name" value="Rho-GAP"/>
</dbReference>
<dbReference type="Gene3D" id="1.10.555.10">
    <property type="entry name" value="Rho GTPase activation protein"/>
    <property type="match status" value="1"/>
</dbReference>
<dbReference type="InterPro" id="IPR041681">
    <property type="entry name" value="PH_9"/>
</dbReference>
<evidence type="ECO:0000259" key="3">
    <source>
        <dbReference type="PROSITE" id="PS50003"/>
    </source>
</evidence>
<dbReference type="PANTHER" id="PTHR23176:SF129">
    <property type="entry name" value="RHO GTPASE ACTIVATING PROTEIN AT 16F, ISOFORM E-RELATED"/>
    <property type="match status" value="1"/>
</dbReference>
<feature type="region of interest" description="Disordered" evidence="2">
    <location>
        <begin position="1374"/>
        <end position="1421"/>
    </location>
</feature>
<feature type="compositionally biased region" description="Pro residues" evidence="2">
    <location>
        <begin position="1401"/>
        <end position="1413"/>
    </location>
</feature>
<dbReference type="InterPro" id="IPR001849">
    <property type="entry name" value="PH_domain"/>
</dbReference>
<dbReference type="SUPFAM" id="SSF50729">
    <property type="entry name" value="PH domain-like"/>
    <property type="match status" value="1"/>
</dbReference>
<feature type="region of interest" description="Disordered" evidence="2">
    <location>
        <begin position="1449"/>
        <end position="1469"/>
    </location>
</feature>
<dbReference type="GO" id="GO:0007165">
    <property type="term" value="P:signal transduction"/>
    <property type="evidence" value="ECO:0007669"/>
    <property type="project" value="InterPro"/>
</dbReference>
<feature type="compositionally biased region" description="Polar residues" evidence="2">
    <location>
        <begin position="279"/>
        <end position="288"/>
    </location>
</feature>
<dbReference type="Pfam" id="PF15410">
    <property type="entry name" value="PH_9"/>
    <property type="match status" value="1"/>
</dbReference>
<dbReference type="InterPro" id="IPR008936">
    <property type="entry name" value="Rho_GTPase_activation_prot"/>
</dbReference>
<evidence type="ECO:0000313" key="5">
    <source>
        <dbReference type="EMBL" id="KAI6660665.1"/>
    </source>
</evidence>
<feature type="compositionally biased region" description="Polar residues" evidence="2">
    <location>
        <begin position="1374"/>
        <end position="1387"/>
    </location>
</feature>
<feature type="domain" description="Rho-GAP" evidence="4">
    <location>
        <begin position="1152"/>
        <end position="1353"/>
    </location>
</feature>
<comment type="caution">
    <text evidence="5">The sequence shown here is derived from an EMBL/GenBank/DDBJ whole genome shotgun (WGS) entry which is preliminary data.</text>
</comment>
<feature type="region of interest" description="Disordered" evidence="2">
    <location>
        <begin position="843"/>
        <end position="870"/>
    </location>
</feature>
<dbReference type="InterPro" id="IPR011993">
    <property type="entry name" value="PH-like_dom_sf"/>
</dbReference>
<feature type="compositionally biased region" description="Polar residues" evidence="2">
    <location>
        <begin position="859"/>
        <end position="869"/>
    </location>
</feature>
<evidence type="ECO:0000259" key="4">
    <source>
        <dbReference type="PROSITE" id="PS50238"/>
    </source>
</evidence>
<organism evidence="5 6">
    <name type="scientific">Oopsacas minuta</name>
    <dbReference type="NCBI Taxonomy" id="111878"/>
    <lineage>
        <taxon>Eukaryota</taxon>
        <taxon>Metazoa</taxon>
        <taxon>Porifera</taxon>
        <taxon>Hexactinellida</taxon>
        <taxon>Hexasterophora</taxon>
        <taxon>Lyssacinosida</taxon>
        <taxon>Leucopsacidae</taxon>
        <taxon>Oopsacas</taxon>
    </lineage>
</organism>
<dbReference type="InterPro" id="IPR000198">
    <property type="entry name" value="RhoGAP_dom"/>
</dbReference>